<dbReference type="EMBL" id="BGPR01000168">
    <property type="protein sequence ID" value="GBM01370.1"/>
    <property type="molecule type" value="Genomic_DNA"/>
</dbReference>
<accession>A0A4Y2CAY8</accession>
<organism evidence="5 6">
    <name type="scientific">Araneus ventricosus</name>
    <name type="common">Orbweaver spider</name>
    <name type="synonym">Epeira ventricosa</name>
    <dbReference type="NCBI Taxonomy" id="182803"/>
    <lineage>
        <taxon>Eukaryota</taxon>
        <taxon>Metazoa</taxon>
        <taxon>Ecdysozoa</taxon>
        <taxon>Arthropoda</taxon>
        <taxon>Chelicerata</taxon>
        <taxon>Arachnida</taxon>
        <taxon>Araneae</taxon>
        <taxon>Araneomorphae</taxon>
        <taxon>Entelegynae</taxon>
        <taxon>Araneoidea</taxon>
        <taxon>Araneidae</taxon>
        <taxon>Araneus</taxon>
    </lineage>
</organism>
<evidence type="ECO:0000313" key="6">
    <source>
        <dbReference type="Proteomes" id="UP000499080"/>
    </source>
</evidence>
<dbReference type="PROSITE" id="PS51279">
    <property type="entry name" value="BCNT_C"/>
    <property type="match status" value="1"/>
</dbReference>
<dbReference type="Pfam" id="PF07572">
    <property type="entry name" value="BCNT"/>
    <property type="match status" value="1"/>
</dbReference>
<dbReference type="GO" id="GO:0000812">
    <property type="term" value="C:Swr1 complex"/>
    <property type="evidence" value="ECO:0007669"/>
    <property type="project" value="TreeGrafter"/>
</dbReference>
<dbReference type="AlphaFoldDB" id="A0A4Y2CAY8"/>
<evidence type="ECO:0000256" key="2">
    <source>
        <dbReference type="ARBA" id="ARBA00030244"/>
    </source>
</evidence>
<feature type="compositionally biased region" description="Acidic residues" evidence="3">
    <location>
        <begin position="30"/>
        <end position="42"/>
    </location>
</feature>
<evidence type="ECO:0000256" key="1">
    <source>
        <dbReference type="ARBA" id="ARBA00019033"/>
    </source>
</evidence>
<feature type="domain" description="BCNT-C" evidence="4">
    <location>
        <begin position="172"/>
        <end position="253"/>
    </location>
</feature>
<feature type="region of interest" description="Disordered" evidence="3">
    <location>
        <begin position="1"/>
        <end position="81"/>
    </location>
</feature>
<feature type="region of interest" description="Disordered" evidence="3">
    <location>
        <begin position="103"/>
        <end position="129"/>
    </location>
</feature>
<dbReference type="InterPro" id="IPR011421">
    <property type="entry name" value="BCNT-C"/>
</dbReference>
<dbReference type="Proteomes" id="UP000499080">
    <property type="component" value="Unassembled WGS sequence"/>
</dbReference>
<evidence type="ECO:0000256" key="3">
    <source>
        <dbReference type="SAM" id="MobiDB-lite"/>
    </source>
</evidence>
<dbReference type="InterPro" id="IPR027124">
    <property type="entry name" value="Swc5/CFDP1/2"/>
</dbReference>
<evidence type="ECO:0000313" key="5">
    <source>
        <dbReference type="EMBL" id="GBM01370.1"/>
    </source>
</evidence>
<protein>
    <recommendedName>
        <fullName evidence="1">Craniofacial development protein 1</fullName>
    </recommendedName>
    <alternativeName>
        <fullName evidence="2">Bucentaur</fullName>
    </alternativeName>
</protein>
<sequence>MASILDLSASSDSEDDVDYVPPNTKNGDDSSCDEELVSDDESFNAGELNSKKTETINKKGQQKADDKKDAESDSAAKVLDEKQRAKDLWQNFLNDVESVTPKKSNLEVSNGDNTTVIPSESGTKAPKMDTKPVSKVFEFAGETVTVGKDLNSCDSASEEKNSQPIPTGKPCIPKKRGIDSVLGTIMNKNKKLTVLEKSKKDWDTFKTDEGLDNELEKVNKGKQGYIERQRFLERSDLRSFEKEKSMRQTLRKK</sequence>
<name>A0A4Y2CAY8_ARAVE</name>
<dbReference type="PANTHER" id="PTHR48407">
    <property type="entry name" value="CRANIOFACIAL DEVELOPMENT PROTEIN 1"/>
    <property type="match status" value="1"/>
</dbReference>
<reference evidence="5 6" key="1">
    <citation type="journal article" date="2019" name="Sci. Rep.">
        <title>Orb-weaving spider Araneus ventricosus genome elucidates the spidroin gene catalogue.</title>
        <authorList>
            <person name="Kono N."/>
            <person name="Nakamura H."/>
            <person name="Ohtoshi R."/>
            <person name="Moran D.A.P."/>
            <person name="Shinohara A."/>
            <person name="Yoshida Y."/>
            <person name="Fujiwara M."/>
            <person name="Mori M."/>
            <person name="Tomita M."/>
            <person name="Arakawa K."/>
        </authorList>
    </citation>
    <scope>NUCLEOTIDE SEQUENCE [LARGE SCALE GENOMIC DNA]</scope>
</reference>
<feature type="compositionally biased region" description="Polar residues" evidence="3">
    <location>
        <begin position="103"/>
        <end position="122"/>
    </location>
</feature>
<dbReference type="OrthoDB" id="445677at2759"/>
<gene>
    <name evidence="5" type="primary">CFDP1</name>
    <name evidence="5" type="ORF">AVEN_135794_1</name>
</gene>
<dbReference type="PANTHER" id="PTHR48407:SF1">
    <property type="entry name" value="CRANIOFACIAL DEVELOPMENT PROTEIN 1"/>
    <property type="match status" value="1"/>
</dbReference>
<feature type="compositionally biased region" description="Low complexity" evidence="3">
    <location>
        <begin position="1"/>
        <end position="11"/>
    </location>
</feature>
<keyword evidence="6" id="KW-1185">Reference proteome</keyword>
<feature type="region of interest" description="Disordered" evidence="3">
    <location>
        <begin position="149"/>
        <end position="172"/>
    </location>
</feature>
<comment type="caution">
    <text evidence="5">The sequence shown here is derived from an EMBL/GenBank/DDBJ whole genome shotgun (WGS) entry which is preliminary data.</text>
</comment>
<feature type="compositionally biased region" description="Basic and acidic residues" evidence="3">
    <location>
        <begin position="49"/>
        <end position="71"/>
    </location>
</feature>
<evidence type="ECO:0000259" key="4">
    <source>
        <dbReference type="PROSITE" id="PS51279"/>
    </source>
</evidence>
<proteinExistence type="predicted"/>